<dbReference type="RefSeq" id="WP_062171158.1">
    <property type="nucleotide sequence ID" value="NZ_MSRG01000008.1"/>
</dbReference>
<sequence>MASKPRQADDSAPASLAASLAYTFKLFATDHRVLAQNGDGKLIDIGAIEHREKKGFVVSLDVDELESEPEASEKKALQNIASQITFDYLDGLFTSEDVTEFHGKLADLPHFELTLDETLPRSLTDRTPPHLF</sequence>
<evidence type="ECO:0000313" key="2">
    <source>
        <dbReference type="Proteomes" id="UP000195221"/>
    </source>
</evidence>
<dbReference type="EMBL" id="NBTZ01000052">
    <property type="protein sequence ID" value="OTP75309.1"/>
    <property type="molecule type" value="Genomic_DNA"/>
</dbReference>
<reference evidence="1 2" key="1">
    <citation type="submission" date="2017-03" db="EMBL/GenBank/DDBJ databases">
        <title>Genome analysis of strain PAMC 26577.</title>
        <authorList>
            <person name="Oh H.-M."/>
            <person name="Yang J.-A."/>
        </authorList>
    </citation>
    <scope>NUCLEOTIDE SEQUENCE [LARGE SCALE GENOMIC DNA]</scope>
    <source>
        <strain evidence="1 2">PAMC 26577</strain>
    </source>
</reference>
<organism evidence="1 2">
    <name type="scientific">Caballeronia sordidicola</name>
    <name type="common">Burkholderia sordidicola</name>
    <dbReference type="NCBI Taxonomy" id="196367"/>
    <lineage>
        <taxon>Bacteria</taxon>
        <taxon>Pseudomonadati</taxon>
        <taxon>Pseudomonadota</taxon>
        <taxon>Betaproteobacteria</taxon>
        <taxon>Burkholderiales</taxon>
        <taxon>Burkholderiaceae</taxon>
        <taxon>Caballeronia</taxon>
    </lineage>
</organism>
<dbReference type="Proteomes" id="UP000195221">
    <property type="component" value="Unassembled WGS sequence"/>
</dbReference>
<proteinExistence type="predicted"/>
<protein>
    <submittedName>
        <fullName evidence="1">Uncharacterized protein</fullName>
    </submittedName>
</protein>
<gene>
    <name evidence="1" type="ORF">PAMC26577_13625</name>
</gene>
<name>A0A242MV40_CABSO</name>
<comment type="caution">
    <text evidence="1">The sequence shown here is derived from an EMBL/GenBank/DDBJ whole genome shotgun (WGS) entry which is preliminary data.</text>
</comment>
<accession>A0A242MV40</accession>
<evidence type="ECO:0000313" key="1">
    <source>
        <dbReference type="EMBL" id="OTP75309.1"/>
    </source>
</evidence>
<dbReference type="AlphaFoldDB" id="A0A242MV40"/>